<sequence>MCVILICPETVRPKPEVVYACHEANPHGAGVAWREGGRVRWQKNLSTGELVTLLKKLEGEVVIHFRWASVGGVDGRLCHPFPITPKASVSLSGMAGSVLFHNGTWSGYVDALMRLEQHRKEPLPASPMSDTRAAALVVHTTGPEALHKLPGRWVWMNAQETRLYGAWEEWRGMQVSNTHFVPRLRAAQSRRHHAKTTDHRPLGQSCLFAC</sequence>
<dbReference type="SUPFAM" id="SSF56235">
    <property type="entry name" value="N-terminal nucleophile aminohydrolases (Ntn hydrolases)"/>
    <property type="match status" value="1"/>
</dbReference>
<comment type="caution">
    <text evidence="1">The sequence shown here is derived from an EMBL/GenBank/DDBJ whole genome shotgun (WGS) entry which is preliminary data.</text>
</comment>
<protein>
    <recommendedName>
        <fullName evidence="3">Glutamine amidotransferase type-2 domain-containing protein</fullName>
    </recommendedName>
</protein>
<organism evidence="1 2">
    <name type="scientific">Prosthecobacter algae</name>
    <dbReference type="NCBI Taxonomy" id="1144682"/>
    <lineage>
        <taxon>Bacteria</taxon>
        <taxon>Pseudomonadati</taxon>
        <taxon>Verrucomicrobiota</taxon>
        <taxon>Verrucomicrobiia</taxon>
        <taxon>Verrucomicrobiales</taxon>
        <taxon>Verrucomicrobiaceae</taxon>
        <taxon>Prosthecobacter</taxon>
    </lineage>
</organism>
<dbReference type="Proteomes" id="UP001499852">
    <property type="component" value="Unassembled WGS sequence"/>
</dbReference>
<dbReference type="InterPro" id="IPR029055">
    <property type="entry name" value="Ntn_hydrolases_N"/>
</dbReference>
<dbReference type="Gene3D" id="3.60.20.10">
    <property type="entry name" value="Glutamine Phosphoribosylpyrophosphate, subunit 1, domain 1"/>
    <property type="match status" value="1"/>
</dbReference>
<keyword evidence="2" id="KW-1185">Reference proteome</keyword>
<accession>A0ABP9PII6</accession>
<evidence type="ECO:0008006" key="3">
    <source>
        <dbReference type="Google" id="ProtNLM"/>
    </source>
</evidence>
<proteinExistence type="predicted"/>
<name>A0ABP9PII6_9BACT</name>
<reference evidence="2" key="1">
    <citation type="journal article" date="2019" name="Int. J. Syst. Evol. Microbiol.">
        <title>The Global Catalogue of Microorganisms (GCM) 10K type strain sequencing project: providing services to taxonomists for standard genome sequencing and annotation.</title>
        <authorList>
            <consortium name="The Broad Institute Genomics Platform"/>
            <consortium name="The Broad Institute Genome Sequencing Center for Infectious Disease"/>
            <person name="Wu L."/>
            <person name="Ma J."/>
        </authorList>
    </citation>
    <scope>NUCLEOTIDE SEQUENCE [LARGE SCALE GENOMIC DNA]</scope>
    <source>
        <strain evidence="2">JCM 18053</strain>
    </source>
</reference>
<dbReference type="EMBL" id="BAABIA010000009">
    <property type="protein sequence ID" value="GAA5146237.1"/>
    <property type="molecule type" value="Genomic_DNA"/>
</dbReference>
<evidence type="ECO:0000313" key="2">
    <source>
        <dbReference type="Proteomes" id="UP001499852"/>
    </source>
</evidence>
<gene>
    <name evidence="1" type="ORF">GCM10023213_38930</name>
</gene>
<evidence type="ECO:0000313" key="1">
    <source>
        <dbReference type="EMBL" id="GAA5146237.1"/>
    </source>
</evidence>